<reference evidence="2" key="1">
    <citation type="submission" date="2021-06" db="EMBL/GenBank/DDBJ databases">
        <authorList>
            <person name="Kallberg Y."/>
            <person name="Tangrot J."/>
            <person name="Rosling A."/>
        </authorList>
    </citation>
    <scope>NUCLEOTIDE SEQUENCE</scope>
    <source>
        <strain evidence="2">FL966</strain>
    </source>
</reference>
<sequence>SEINPDAVISNVGLGDSKGTIKADLKTLQIEDKKNNNQASNKIEQNQTSIKGGSNKEEIECIQSESQKVDNEVMTMR</sequence>
<dbReference type="Proteomes" id="UP000789759">
    <property type="component" value="Unassembled WGS sequence"/>
</dbReference>
<evidence type="ECO:0000256" key="1">
    <source>
        <dbReference type="SAM" id="MobiDB-lite"/>
    </source>
</evidence>
<accession>A0A9N9K6V1</accession>
<feature type="non-terminal residue" evidence="2">
    <location>
        <position position="77"/>
    </location>
</feature>
<feature type="region of interest" description="Disordered" evidence="1">
    <location>
        <begin position="32"/>
        <end position="57"/>
    </location>
</feature>
<protein>
    <submittedName>
        <fullName evidence="2">575_t:CDS:1</fullName>
    </submittedName>
</protein>
<name>A0A9N9K6V1_9GLOM</name>
<evidence type="ECO:0000313" key="2">
    <source>
        <dbReference type="EMBL" id="CAG8813548.1"/>
    </source>
</evidence>
<dbReference type="EMBL" id="CAJVQA010041009">
    <property type="protein sequence ID" value="CAG8813548.1"/>
    <property type="molecule type" value="Genomic_DNA"/>
</dbReference>
<comment type="caution">
    <text evidence="2">The sequence shown here is derived from an EMBL/GenBank/DDBJ whole genome shotgun (WGS) entry which is preliminary data.</text>
</comment>
<organism evidence="2 3">
    <name type="scientific">Cetraspora pellucida</name>
    <dbReference type="NCBI Taxonomy" id="1433469"/>
    <lineage>
        <taxon>Eukaryota</taxon>
        <taxon>Fungi</taxon>
        <taxon>Fungi incertae sedis</taxon>
        <taxon>Mucoromycota</taxon>
        <taxon>Glomeromycotina</taxon>
        <taxon>Glomeromycetes</taxon>
        <taxon>Diversisporales</taxon>
        <taxon>Gigasporaceae</taxon>
        <taxon>Cetraspora</taxon>
    </lineage>
</organism>
<evidence type="ECO:0000313" key="3">
    <source>
        <dbReference type="Proteomes" id="UP000789759"/>
    </source>
</evidence>
<dbReference type="AlphaFoldDB" id="A0A9N9K6V1"/>
<feature type="compositionally biased region" description="Polar residues" evidence="1">
    <location>
        <begin position="36"/>
        <end position="52"/>
    </location>
</feature>
<keyword evidence="3" id="KW-1185">Reference proteome</keyword>
<proteinExistence type="predicted"/>
<gene>
    <name evidence="2" type="ORF">CPELLU_LOCUS18929</name>
</gene>